<evidence type="ECO:0000313" key="3">
    <source>
        <dbReference type="Proteomes" id="UP000587991"/>
    </source>
</evidence>
<dbReference type="PROSITE" id="PS51833">
    <property type="entry name" value="HDOD"/>
    <property type="match status" value="1"/>
</dbReference>
<dbReference type="Gene3D" id="1.10.3210.10">
    <property type="entry name" value="Hypothetical protein af1432"/>
    <property type="match status" value="1"/>
</dbReference>
<dbReference type="Proteomes" id="UP000587991">
    <property type="component" value="Unassembled WGS sequence"/>
</dbReference>
<feature type="domain" description="HDOD" evidence="1">
    <location>
        <begin position="21"/>
        <end position="220"/>
    </location>
</feature>
<dbReference type="RefSeq" id="WP_168876383.1">
    <property type="nucleotide sequence ID" value="NZ_JABAIM010000001.1"/>
</dbReference>
<sequence length="295" mass="33545">MLTAALPNLHAWALYLERAPLPVLQRTVDELAALHQRLDQITGRDLSRVILHDPMMTLRVLRYLQSHRAPSQQTEVTTIAHAIMMMGLGPFFRAFQDLPTLETHLQPYPDALHGVMRVMSRARHAALFAEDWSRLRHDLESDEVTIAALLHDAGEMLLWCFAPALASQIRQLQQDNPGMRSAQAQKQVLGFPLPELQQELARQWHLPALLQALMDDQQDQRSPRVHNVVLAVALARHAANGLHDAALPDDYTAVQQFLGLNPEQTWDHIRRMILKAGREWDWYGVSPVAAWLPQQ</sequence>
<reference evidence="2 3" key="1">
    <citation type="submission" date="2020-04" db="EMBL/GenBank/DDBJ databases">
        <title>Draft genome of Leeia sp. IMCC25680.</title>
        <authorList>
            <person name="Song J."/>
            <person name="Cho J.-C."/>
        </authorList>
    </citation>
    <scope>NUCLEOTIDE SEQUENCE [LARGE SCALE GENOMIC DNA]</scope>
    <source>
        <strain evidence="2 3">IMCC25680</strain>
    </source>
</reference>
<name>A0A847SCD5_9NEIS</name>
<evidence type="ECO:0000259" key="1">
    <source>
        <dbReference type="PROSITE" id="PS51833"/>
    </source>
</evidence>
<protein>
    <submittedName>
        <fullName evidence="2">HDOD domain-containing protein</fullName>
    </submittedName>
</protein>
<dbReference type="PANTHER" id="PTHR33525:SF3">
    <property type="entry name" value="RIBONUCLEASE Y"/>
    <property type="match status" value="1"/>
</dbReference>
<organism evidence="2 3">
    <name type="scientific">Leeia aquatica</name>
    <dbReference type="NCBI Taxonomy" id="2725557"/>
    <lineage>
        <taxon>Bacteria</taxon>
        <taxon>Pseudomonadati</taxon>
        <taxon>Pseudomonadota</taxon>
        <taxon>Betaproteobacteria</taxon>
        <taxon>Neisseriales</taxon>
        <taxon>Leeiaceae</taxon>
        <taxon>Leeia</taxon>
    </lineage>
</organism>
<keyword evidence="3" id="KW-1185">Reference proteome</keyword>
<dbReference type="EMBL" id="JABAIM010000001">
    <property type="protein sequence ID" value="NLR74798.1"/>
    <property type="molecule type" value="Genomic_DNA"/>
</dbReference>
<accession>A0A847SCD5</accession>
<dbReference type="SUPFAM" id="SSF109604">
    <property type="entry name" value="HD-domain/PDEase-like"/>
    <property type="match status" value="1"/>
</dbReference>
<dbReference type="AlphaFoldDB" id="A0A847SCD5"/>
<comment type="caution">
    <text evidence="2">The sequence shown here is derived from an EMBL/GenBank/DDBJ whole genome shotgun (WGS) entry which is preliminary data.</text>
</comment>
<proteinExistence type="predicted"/>
<dbReference type="InterPro" id="IPR013976">
    <property type="entry name" value="HDOD"/>
</dbReference>
<gene>
    <name evidence="2" type="ORF">HF682_06445</name>
</gene>
<dbReference type="PANTHER" id="PTHR33525">
    <property type="match status" value="1"/>
</dbReference>
<dbReference type="InterPro" id="IPR052340">
    <property type="entry name" value="RNase_Y/CdgJ"/>
</dbReference>
<dbReference type="Pfam" id="PF08668">
    <property type="entry name" value="HDOD"/>
    <property type="match status" value="1"/>
</dbReference>
<evidence type="ECO:0000313" key="2">
    <source>
        <dbReference type="EMBL" id="NLR74798.1"/>
    </source>
</evidence>